<organism evidence="1">
    <name type="scientific">marine sediment metagenome</name>
    <dbReference type="NCBI Taxonomy" id="412755"/>
    <lineage>
        <taxon>unclassified sequences</taxon>
        <taxon>metagenomes</taxon>
        <taxon>ecological metagenomes</taxon>
    </lineage>
</organism>
<accession>X1FWJ7</accession>
<name>X1FWJ7_9ZZZZ</name>
<dbReference type="AlphaFoldDB" id="X1FWJ7"/>
<sequence length="101" mass="11353">MSVLEKLDRPDIMLMKAEYIDEVDRAAMIEYLAGLNMEWTEEAGIPVSEAFETASDVLADADSSFVEAQMISPALFYEAYPLKGFVPTVKTDIKSWFVGEY</sequence>
<dbReference type="EMBL" id="BARU01002194">
    <property type="protein sequence ID" value="GAH25148.1"/>
    <property type="molecule type" value="Genomic_DNA"/>
</dbReference>
<comment type="caution">
    <text evidence="1">The sequence shown here is derived from an EMBL/GenBank/DDBJ whole genome shotgun (WGS) entry which is preliminary data.</text>
</comment>
<gene>
    <name evidence="1" type="ORF">S03H2_05294</name>
</gene>
<evidence type="ECO:0000313" key="1">
    <source>
        <dbReference type="EMBL" id="GAH25148.1"/>
    </source>
</evidence>
<protein>
    <submittedName>
        <fullName evidence="1">Uncharacterized protein</fullName>
    </submittedName>
</protein>
<proteinExistence type="predicted"/>
<reference evidence="1" key="1">
    <citation type="journal article" date="2014" name="Front. Microbiol.">
        <title>High frequency of phylogenetically diverse reductive dehalogenase-homologous genes in deep subseafloor sedimentary metagenomes.</title>
        <authorList>
            <person name="Kawai M."/>
            <person name="Futagami T."/>
            <person name="Toyoda A."/>
            <person name="Takaki Y."/>
            <person name="Nishi S."/>
            <person name="Hori S."/>
            <person name="Arai W."/>
            <person name="Tsubouchi T."/>
            <person name="Morono Y."/>
            <person name="Uchiyama I."/>
            <person name="Ito T."/>
            <person name="Fujiyama A."/>
            <person name="Inagaki F."/>
            <person name="Takami H."/>
        </authorList>
    </citation>
    <scope>NUCLEOTIDE SEQUENCE</scope>
    <source>
        <strain evidence="1">Expedition CK06-06</strain>
    </source>
</reference>